<protein>
    <submittedName>
        <fullName evidence="1">Uncharacterized protein</fullName>
    </submittedName>
</protein>
<accession>A0AAU8I0C9</accession>
<dbReference type="EMBL" id="PP895363">
    <property type="protein sequence ID" value="XCI78181.1"/>
    <property type="molecule type" value="Genomic_DNA"/>
</dbReference>
<proteinExistence type="predicted"/>
<name>A0AAU8I0C9_9CAUD</name>
<reference evidence="1" key="1">
    <citation type="submission" date="2024-06" db="EMBL/GenBank/DDBJ databases">
        <title>High activity and specificity of bacteriophage cocktails against carbapenem-resistant Klebsiella pneumoniae belonging to high-risk clones CG258 and ST307.</title>
        <authorList>
            <person name="Jimenez Quiceno J."/>
            <person name="Salazar Ospina L."/>
            <person name="Tellez Carrasquilla S."/>
        </authorList>
    </citation>
    <scope>NUCLEOTIDE SEQUENCE</scope>
</reference>
<evidence type="ECO:0000313" key="1">
    <source>
        <dbReference type="EMBL" id="XCI78181.1"/>
    </source>
</evidence>
<organism evidence="1">
    <name type="scientific">Klebsiella phage FKP3</name>
    <dbReference type="NCBI Taxonomy" id="3231233"/>
    <lineage>
        <taxon>Viruses</taxon>
        <taxon>Duplodnaviria</taxon>
        <taxon>Heunggongvirae</taxon>
        <taxon>Uroviricota</taxon>
        <taxon>Caudoviricetes</taxon>
        <taxon>Stephanstirmvirinae</taxon>
        <taxon>Justusliebigvirus</taxon>
    </lineage>
</organism>
<sequence length="140" mass="15960">MKNKYVAGQVFEDNWGDEVARIVFADGVWSSDEDQAAYLEEVGELPNDLVSPILYEFMYHDEYVDGTRSIKEFVRENGLIDVAEREQKDRERQHIIDTLVAMGVDTSDFIVSEGRAYIGAQECEDYIQGTHAWCSSSMTC</sequence>